<feature type="domain" description="XLF-like coiled-coil region" evidence="10">
    <location>
        <begin position="127"/>
        <end position="178"/>
    </location>
</feature>
<name>A0ABR4AAL2_9LECA</name>
<evidence type="ECO:0000256" key="1">
    <source>
        <dbReference type="ARBA" id="ARBA00004123"/>
    </source>
</evidence>
<dbReference type="Pfam" id="PF09302">
    <property type="entry name" value="XLF"/>
    <property type="match status" value="1"/>
</dbReference>
<evidence type="ECO:0000256" key="3">
    <source>
        <dbReference type="ARBA" id="ARBA00023125"/>
    </source>
</evidence>
<proteinExistence type="inferred from homology"/>
<keyword evidence="2" id="KW-0227">DNA damage</keyword>
<dbReference type="InterPro" id="IPR053829">
    <property type="entry name" value="XLF-like_CC"/>
</dbReference>
<organism evidence="11 12">
    <name type="scientific">Stereocaulon virgatum</name>
    <dbReference type="NCBI Taxonomy" id="373712"/>
    <lineage>
        <taxon>Eukaryota</taxon>
        <taxon>Fungi</taxon>
        <taxon>Dikarya</taxon>
        <taxon>Ascomycota</taxon>
        <taxon>Pezizomycotina</taxon>
        <taxon>Lecanoromycetes</taxon>
        <taxon>OSLEUM clade</taxon>
        <taxon>Lecanoromycetidae</taxon>
        <taxon>Lecanorales</taxon>
        <taxon>Lecanorineae</taxon>
        <taxon>Stereocaulaceae</taxon>
        <taxon>Stereocaulon</taxon>
    </lineage>
</organism>
<keyword evidence="12" id="KW-1185">Reference proteome</keyword>
<comment type="subcellular location">
    <subcellularLocation>
        <location evidence="1">Nucleus</location>
    </subcellularLocation>
</comment>
<evidence type="ECO:0000313" key="12">
    <source>
        <dbReference type="Proteomes" id="UP001590950"/>
    </source>
</evidence>
<dbReference type="InterPro" id="IPR052287">
    <property type="entry name" value="NHEJ_factor"/>
</dbReference>
<keyword evidence="5" id="KW-0539">Nucleus</keyword>
<comment type="similarity">
    <text evidence="6">Belongs to the XRCC4-XLF family. XLF subfamily.</text>
</comment>
<feature type="compositionally biased region" description="Low complexity" evidence="8">
    <location>
        <begin position="465"/>
        <end position="476"/>
    </location>
</feature>
<keyword evidence="4" id="KW-0234">DNA repair</keyword>
<feature type="compositionally biased region" description="Low complexity" evidence="8">
    <location>
        <begin position="348"/>
        <end position="362"/>
    </location>
</feature>
<dbReference type="PANTHER" id="PTHR32235:SF1">
    <property type="entry name" value="NON-HOMOLOGOUS END-JOINING FACTOR 1"/>
    <property type="match status" value="1"/>
</dbReference>
<dbReference type="EMBL" id="JBEFKJ010000015">
    <property type="protein sequence ID" value="KAL2042108.1"/>
    <property type="molecule type" value="Genomic_DNA"/>
</dbReference>
<feature type="compositionally biased region" description="Basic and acidic residues" evidence="8">
    <location>
        <begin position="513"/>
        <end position="535"/>
    </location>
</feature>
<protein>
    <recommendedName>
        <fullName evidence="7">Non-homologous end-joining factor 1</fullName>
    </recommendedName>
</protein>
<feature type="domain" description="XLF-like N-terminal" evidence="9">
    <location>
        <begin position="5"/>
        <end position="122"/>
    </location>
</feature>
<accession>A0ABR4AAL2</accession>
<evidence type="ECO:0000259" key="9">
    <source>
        <dbReference type="Pfam" id="PF09302"/>
    </source>
</evidence>
<feature type="region of interest" description="Disordered" evidence="8">
    <location>
        <begin position="395"/>
        <end position="545"/>
    </location>
</feature>
<gene>
    <name evidence="11" type="ORF">N7G274_005296</name>
</gene>
<dbReference type="InterPro" id="IPR038051">
    <property type="entry name" value="XRCC4-like_N_sf"/>
</dbReference>
<evidence type="ECO:0000256" key="2">
    <source>
        <dbReference type="ARBA" id="ARBA00022763"/>
    </source>
</evidence>
<evidence type="ECO:0000313" key="11">
    <source>
        <dbReference type="EMBL" id="KAL2042108.1"/>
    </source>
</evidence>
<dbReference type="Proteomes" id="UP001590950">
    <property type="component" value="Unassembled WGS sequence"/>
</dbReference>
<dbReference type="PANTHER" id="PTHR32235">
    <property type="entry name" value="NON-HOMOLOGOUS END-JOINING FACTOR 1"/>
    <property type="match status" value="1"/>
</dbReference>
<evidence type="ECO:0000256" key="8">
    <source>
        <dbReference type="SAM" id="MobiDB-lite"/>
    </source>
</evidence>
<evidence type="ECO:0000256" key="6">
    <source>
        <dbReference type="ARBA" id="ARBA00025747"/>
    </source>
</evidence>
<feature type="region of interest" description="Disordered" evidence="8">
    <location>
        <begin position="268"/>
        <end position="363"/>
    </location>
</feature>
<dbReference type="Gene3D" id="2.170.210.10">
    <property type="entry name" value="DNA double-strand break repair and VJ recombination XRCC4, N-terminal"/>
    <property type="match status" value="1"/>
</dbReference>
<evidence type="ECO:0000256" key="5">
    <source>
        <dbReference type="ARBA" id="ARBA00023242"/>
    </source>
</evidence>
<feature type="compositionally biased region" description="Polar residues" evidence="8">
    <location>
        <begin position="423"/>
        <end position="436"/>
    </location>
</feature>
<sequence>MYPTWRSLPIDFKDVVIPPLLIKTEFGLSSYKVWLTDLTHIWAESMDRRQIIQRTFSVDTSIDPSEDTSQLRLFLQSIEDALVQRTGTTVDIVQSDTKRHLTIQTWTPLPGPLKPLEWKIVLIPAAQSVFTVEFVIPLLSQQSTAKAEKASLLQQLTYKDNVISKLIDKMQSDGVDLSKVFPGVPHVRPGANARQIIGKSVKGLSEFDFEQWQSRIVRDGKSLEELKDLVSNVFDTDSQEIPGESQIQDSPDYGDWWKNLRYENSQRMPATSILPKDDTRESGAVADDPQIKLTPPRRQVKPGSCMETGLSEEEIDSRPTPAIQLAENGSTTDDSDFDVELSETAKVSPRTGTRPETGGTSTRKTRRMPLATEIEENGHGASAVLQNKYALSKLTDVSKTYDTSSESDDNRMDLDRKAIVGSKVTSNNKKVVQASNVPKVKARLGKVGGKVNAGNGSDSKGVACQSRSASSSQPQPNGKPEGNQGDWGKPIQTPESGRADQAIVQPENYSPPRESEQERANKKREQLKRELESKNHVAAKKKRKF</sequence>
<evidence type="ECO:0000256" key="4">
    <source>
        <dbReference type="ARBA" id="ARBA00023204"/>
    </source>
</evidence>
<evidence type="ECO:0000256" key="7">
    <source>
        <dbReference type="ARBA" id="ARBA00044529"/>
    </source>
</evidence>
<feature type="compositionally biased region" description="Basic and acidic residues" evidence="8">
    <location>
        <begin position="408"/>
        <end position="418"/>
    </location>
</feature>
<evidence type="ECO:0000259" key="10">
    <source>
        <dbReference type="Pfam" id="PF21928"/>
    </source>
</evidence>
<reference evidence="11 12" key="1">
    <citation type="submission" date="2024-09" db="EMBL/GenBank/DDBJ databases">
        <title>Rethinking Asexuality: The Enigmatic Case of Functional Sexual Genes in Lepraria (Stereocaulaceae).</title>
        <authorList>
            <person name="Doellman M."/>
            <person name="Sun Y."/>
            <person name="Barcenas-Pena A."/>
            <person name="Lumbsch H.T."/>
            <person name="Grewe F."/>
        </authorList>
    </citation>
    <scope>NUCLEOTIDE SEQUENCE [LARGE SCALE GENOMIC DNA]</scope>
    <source>
        <strain evidence="11 12">Mercado 3170</strain>
    </source>
</reference>
<dbReference type="CDD" id="cd22285">
    <property type="entry name" value="HD_XLF_N"/>
    <property type="match status" value="1"/>
</dbReference>
<dbReference type="Pfam" id="PF21928">
    <property type="entry name" value="XLF_CC"/>
    <property type="match status" value="1"/>
</dbReference>
<keyword evidence="3" id="KW-0238">DNA-binding</keyword>
<feature type="compositionally biased region" description="Polar residues" evidence="8">
    <location>
        <begin position="395"/>
        <end position="404"/>
    </location>
</feature>
<comment type="caution">
    <text evidence="11">The sequence shown here is derived from an EMBL/GenBank/DDBJ whole genome shotgun (WGS) entry which is preliminary data.</text>
</comment>
<dbReference type="InterPro" id="IPR015381">
    <property type="entry name" value="XLF-like_N"/>
</dbReference>